<name>A0A543DVZ3_9PSEU</name>
<accession>A0A543DVZ3</accession>
<evidence type="ECO:0000259" key="2">
    <source>
        <dbReference type="PROSITE" id="PS50937"/>
    </source>
</evidence>
<keyword evidence="4" id="KW-1185">Reference proteome</keyword>
<dbReference type="CDD" id="cd01109">
    <property type="entry name" value="HTH_YyaN"/>
    <property type="match status" value="1"/>
</dbReference>
<dbReference type="SUPFAM" id="SSF46955">
    <property type="entry name" value="Putative DNA-binding domain"/>
    <property type="match status" value="1"/>
</dbReference>
<dbReference type="PROSITE" id="PS50937">
    <property type="entry name" value="HTH_MERR_2"/>
    <property type="match status" value="1"/>
</dbReference>
<dbReference type="AlphaFoldDB" id="A0A543DVZ3"/>
<reference evidence="3 4" key="1">
    <citation type="submission" date="2019-06" db="EMBL/GenBank/DDBJ databases">
        <title>Sequencing the genomes of 1000 actinobacteria strains.</title>
        <authorList>
            <person name="Klenk H.-P."/>
        </authorList>
    </citation>
    <scope>NUCLEOTIDE SEQUENCE [LARGE SCALE GENOMIC DNA]</scope>
    <source>
        <strain evidence="3 4">DSM 45301</strain>
    </source>
</reference>
<feature type="domain" description="HTH merR-type" evidence="2">
    <location>
        <begin position="25"/>
        <end position="93"/>
    </location>
</feature>
<comment type="caution">
    <text evidence="3">The sequence shown here is derived from an EMBL/GenBank/DDBJ whole genome shotgun (WGS) entry which is preliminary data.</text>
</comment>
<dbReference type="GO" id="GO:0003677">
    <property type="term" value="F:DNA binding"/>
    <property type="evidence" value="ECO:0007669"/>
    <property type="project" value="UniProtKB-KW"/>
</dbReference>
<organism evidence="3 4">
    <name type="scientific">Pseudonocardia kunmingensis</name>
    <dbReference type="NCBI Taxonomy" id="630975"/>
    <lineage>
        <taxon>Bacteria</taxon>
        <taxon>Bacillati</taxon>
        <taxon>Actinomycetota</taxon>
        <taxon>Actinomycetes</taxon>
        <taxon>Pseudonocardiales</taxon>
        <taxon>Pseudonocardiaceae</taxon>
        <taxon>Pseudonocardia</taxon>
    </lineage>
</organism>
<dbReference type="EMBL" id="VFPA01000001">
    <property type="protein sequence ID" value="TQM13493.1"/>
    <property type="molecule type" value="Genomic_DNA"/>
</dbReference>
<dbReference type="PANTHER" id="PTHR30204">
    <property type="entry name" value="REDOX-CYCLING DRUG-SENSING TRANSCRIPTIONAL ACTIVATOR SOXR"/>
    <property type="match status" value="1"/>
</dbReference>
<gene>
    <name evidence="3" type="ORF">FB558_0242</name>
</gene>
<dbReference type="RefSeq" id="WP_142047274.1">
    <property type="nucleotide sequence ID" value="NZ_VFPA01000001.1"/>
</dbReference>
<dbReference type="Proteomes" id="UP000315677">
    <property type="component" value="Unassembled WGS sequence"/>
</dbReference>
<sequence length="142" mass="15834">MTATVDAALDRLKRQDAAVPDQGATLTIAEMAERTGVSAHTLRYYERIGLLSVARDGAGYRVYTAADYARVVFLNRMRMTGMSIRGLQRYVALVEEGETSVPERREMMLAHRDAIRAQIQELVFALETVEFKIAAYGGHPEP</sequence>
<evidence type="ECO:0000256" key="1">
    <source>
        <dbReference type="ARBA" id="ARBA00023125"/>
    </source>
</evidence>
<dbReference type="InterPro" id="IPR009061">
    <property type="entry name" value="DNA-bd_dom_put_sf"/>
</dbReference>
<keyword evidence="1" id="KW-0238">DNA-binding</keyword>
<dbReference type="Pfam" id="PF13411">
    <property type="entry name" value="MerR_1"/>
    <property type="match status" value="1"/>
</dbReference>
<dbReference type="SMART" id="SM00422">
    <property type="entry name" value="HTH_MERR"/>
    <property type="match status" value="1"/>
</dbReference>
<dbReference type="GO" id="GO:0003700">
    <property type="term" value="F:DNA-binding transcription factor activity"/>
    <property type="evidence" value="ECO:0007669"/>
    <property type="project" value="InterPro"/>
</dbReference>
<dbReference type="InterPro" id="IPR047057">
    <property type="entry name" value="MerR_fam"/>
</dbReference>
<protein>
    <submittedName>
        <fullName evidence="3">MerR family transcriptional regulator</fullName>
    </submittedName>
</protein>
<dbReference type="PROSITE" id="PS00552">
    <property type="entry name" value="HTH_MERR_1"/>
    <property type="match status" value="1"/>
</dbReference>
<proteinExistence type="predicted"/>
<dbReference type="Gene3D" id="1.10.1660.10">
    <property type="match status" value="1"/>
</dbReference>
<evidence type="ECO:0000313" key="3">
    <source>
        <dbReference type="EMBL" id="TQM13493.1"/>
    </source>
</evidence>
<dbReference type="OrthoDB" id="9802039at2"/>
<dbReference type="PRINTS" id="PR00040">
    <property type="entry name" value="HTHMERR"/>
</dbReference>
<evidence type="ECO:0000313" key="4">
    <source>
        <dbReference type="Proteomes" id="UP000315677"/>
    </source>
</evidence>
<dbReference type="InterPro" id="IPR000551">
    <property type="entry name" value="MerR-type_HTH_dom"/>
</dbReference>
<dbReference type="PANTHER" id="PTHR30204:SF98">
    <property type="entry name" value="HTH-TYPE TRANSCRIPTIONAL REGULATOR ADHR"/>
    <property type="match status" value="1"/>
</dbReference>